<dbReference type="AlphaFoldDB" id="A0A1E4SQM1"/>
<keyword evidence="2" id="KW-1185">Reference proteome</keyword>
<gene>
    <name evidence="1" type="ORF">CANTADRAFT_123001</name>
</gene>
<evidence type="ECO:0000313" key="1">
    <source>
        <dbReference type="EMBL" id="ODV81810.1"/>
    </source>
</evidence>
<organism evidence="1 2">
    <name type="scientific">Suhomyces tanzawaensis NRRL Y-17324</name>
    <dbReference type="NCBI Taxonomy" id="984487"/>
    <lineage>
        <taxon>Eukaryota</taxon>
        <taxon>Fungi</taxon>
        <taxon>Dikarya</taxon>
        <taxon>Ascomycota</taxon>
        <taxon>Saccharomycotina</taxon>
        <taxon>Pichiomycetes</taxon>
        <taxon>Debaryomycetaceae</taxon>
        <taxon>Suhomyces</taxon>
    </lineage>
</organism>
<evidence type="ECO:0000313" key="2">
    <source>
        <dbReference type="Proteomes" id="UP000094285"/>
    </source>
</evidence>
<name>A0A1E4SQM1_9ASCO</name>
<reference evidence="2" key="1">
    <citation type="submission" date="2016-05" db="EMBL/GenBank/DDBJ databases">
        <title>Comparative genomics of biotechnologically important yeasts.</title>
        <authorList>
            <consortium name="DOE Joint Genome Institute"/>
            <person name="Riley R."/>
            <person name="Haridas S."/>
            <person name="Wolfe K.H."/>
            <person name="Lopes M.R."/>
            <person name="Hittinger C.T."/>
            <person name="Goker M."/>
            <person name="Salamov A."/>
            <person name="Wisecaver J."/>
            <person name="Long T.M."/>
            <person name="Aerts A.L."/>
            <person name="Barry K."/>
            <person name="Choi C."/>
            <person name="Clum A."/>
            <person name="Coughlan A.Y."/>
            <person name="Deshpande S."/>
            <person name="Douglass A.P."/>
            <person name="Hanson S.J."/>
            <person name="Klenk H.-P."/>
            <person name="Labutti K."/>
            <person name="Lapidus A."/>
            <person name="Lindquist E."/>
            <person name="Lipzen A."/>
            <person name="Meier-Kolthoff J.P."/>
            <person name="Ohm R.A."/>
            <person name="Otillar R.P."/>
            <person name="Pangilinan J."/>
            <person name="Peng Y."/>
            <person name="Rokas A."/>
            <person name="Rosa C.A."/>
            <person name="Scheuner C."/>
            <person name="Sibirny A.A."/>
            <person name="Slot J.C."/>
            <person name="Stielow J.B."/>
            <person name="Sun H."/>
            <person name="Kurtzman C.P."/>
            <person name="Blackwell M."/>
            <person name="Grigoriev I.V."/>
            <person name="Jeffries T.W."/>
        </authorList>
    </citation>
    <scope>NUCLEOTIDE SEQUENCE [LARGE SCALE GENOMIC DNA]</scope>
    <source>
        <strain evidence="2">NRRL Y-17324</strain>
    </source>
</reference>
<sequence length="71" mass="7864">MQTKSDENRLFAGLRAIGAATTAVRTLFDQNGKAAADGVRWWWVQPRRVVSAGECRGVLGWCWRHEMAGCG</sequence>
<dbReference type="Proteomes" id="UP000094285">
    <property type="component" value="Unassembled WGS sequence"/>
</dbReference>
<proteinExistence type="predicted"/>
<dbReference type="RefSeq" id="XP_020066932.1">
    <property type="nucleotide sequence ID" value="XM_020206220.1"/>
</dbReference>
<dbReference type="GeneID" id="30980357"/>
<dbReference type="EMBL" id="KV453909">
    <property type="protein sequence ID" value="ODV81810.1"/>
    <property type="molecule type" value="Genomic_DNA"/>
</dbReference>
<protein>
    <submittedName>
        <fullName evidence="1">Uncharacterized protein</fullName>
    </submittedName>
</protein>
<accession>A0A1E4SQM1</accession>